<dbReference type="InParanoid" id="A0A5J5EV20"/>
<dbReference type="EMBL" id="VXIS01000102">
    <property type="protein sequence ID" value="KAA8904962.1"/>
    <property type="molecule type" value="Genomic_DNA"/>
</dbReference>
<keyword evidence="2" id="KW-0472">Membrane</keyword>
<evidence type="ECO:0000256" key="2">
    <source>
        <dbReference type="SAM" id="Phobius"/>
    </source>
</evidence>
<keyword evidence="2" id="KW-1133">Transmembrane helix</keyword>
<organism evidence="4 5">
    <name type="scientific">Sphaerosporella brunnea</name>
    <dbReference type="NCBI Taxonomy" id="1250544"/>
    <lineage>
        <taxon>Eukaryota</taxon>
        <taxon>Fungi</taxon>
        <taxon>Dikarya</taxon>
        <taxon>Ascomycota</taxon>
        <taxon>Pezizomycotina</taxon>
        <taxon>Pezizomycetes</taxon>
        <taxon>Pezizales</taxon>
        <taxon>Pyronemataceae</taxon>
        <taxon>Sphaerosporella</taxon>
    </lineage>
</organism>
<feature type="compositionally biased region" description="Basic and acidic residues" evidence="1">
    <location>
        <begin position="170"/>
        <end position="179"/>
    </location>
</feature>
<dbReference type="AlphaFoldDB" id="A0A5J5EV20"/>
<gene>
    <name evidence="4" type="ORF">FN846DRAFT_13118</name>
</gene>
<sequence length="179" mass="19989">MSLRKALQIILQLAVVSLFSTAVSAVPVTSIKVLSQSNLDNQSKQNQIIAIACGTIGCVTVLCTILYGCFRLFKAYYKTKVMALVVRRSRTMSFTITRPIPQRSRTMDLFRRPSLVTLDPHQERDQAARQPFLSPISPRLPSTNEEDKPLVHEPASKKPPTPLSPAFSPDLERGRMHNS</sequence>
<accession>A0A5J5EV20</accession>
<feature type="compositionally biased region" description="Basic and acidic residues" evidence="1">
    <location>
        <begin position="145"/>
        <end position="156"/>
    </location>
</feature>
<feature type="chain" id="PRO_5023896853" evidence="3">
    <location>
        <begin position="26"/>
        <end position="179"/>
    </location>
</feature>
<keyword evidence="5" id="KW-1185">Reference proteome</keyword>
<evidence type="ECO:0000256" key="1">
    <source>
        <dbReference type="SAM" id="MobiDB-lite"/>
    </source>
</evidence>
<feature type="region of interest" description="Disordered" evidence="1">
    <location>
        <begin position="118"/>
        <end position="179"/>
    </location>
</feature>
<protein>
    <submittedName>
        <fullName evidence="4">Uncharacterized protein</fullName>
    </submittedName>
</protein>
<name>A0A5J5EV20_9PEZI</name>
<reference evidence="4 5" key="1">
    <citation type="submission" date="2019-09" db="EMBL/GenBank/DDBJ databases">
        <title>Draft genome of the ectomycorrhizal ascomycete Sphaerosporella brunnea.</title>
        <authorList>
            <consortium name="DOE Joint Genome Institute"/>
            <person name="Benucci G.M."/>
            <person name="Marozzi G."/>
            <person name="Antonielli L."/>
            <person name="Sanchez S."/>
            <person name="Marco P."/>
            <person name="Wang X."/>
            <person name="Falini L.B."/>
            <person name="Barry K."/>
            <person name="Haridas S."/>
            <person name="Lipzen A."/>
            <person name="Labutti K."/>
            <person name="Grigoriev I.V."/>
            <person name="Murat C."/>
            <person name="Martin F."/>
            <person name="Albertini E."/>
            <person name="Donnini D."/>
            <person name="Bonito G."/>
        </authorList>
    </citation>
    <scope>NUCLEOTIDE SEQUENCE [LARGE SCALE GENOMIC DNA]</scope>
    <source>
        <strain evidence="4 5">Sb_GMNB300</strain>
    </source>
</reference>
<comment type="caution">
    <text evidence="4">The sequence shown here is derived from an EMBL/GenBank/DDBJ whole genome shotgun (WGS) entry which is preliminary data.</text>
</comment>
<dbReference type="Proteomes" id="UP000326924">
    <property type="component" value="Unassembled WGS sequence"/>
</dbReference>
<feature type="transmembrane region" description="Helical" evidence="2">
    <location>
        <begin position="49"/>
        <end position="70"/>
    </location>
</feature>
<evidence type="ECO:0000313" key="5">
    <source>
        <dbReference type="Proteomes" id="UP000326924"/>
    </source>
</evidence>
<evidence type="ECO:0000256" key="3">
    <source>
        <dbReference type="SAM" id="SignalP"/>
    </source>
</evidence>
<keyword evidence="3" id="KW-0732">Signal</keyword>
<evidence type="ECO:0000313" key="4">
    <source>
        <dbReference type="EMBL" id="KAA8904962.1"/>
    </source>
</evidence>
<proteinExistence type="predicted"/>
<feature type="signal peptide" evidence="3">
    <location>
        <begin position="1"/>
        <end position="25"/>
    </location>
</feature>
<keyword evidence="2" id="KW-0812">Transmembrane</keyword>